<sequence>MTQKLLLGDFKTFEYGKAFEIIGFGLRDVAFRHGKLSIQAVAEADVVDGSFGGSGKGCATTNYISNDNYTNPRKLAQSSARTLLSRVRALPPAPSA</sequence>
<reference evidence="1 2" key="1">
    <citation type="journal article" date="2021" name="Elife">
        <title>Chloroplast acquisition without the gene transfer in kleptoplastic sea slugs, Plakobranchus ocellatus.</title>
        <authorList>
            <person name="Maeda T."/>
            <person name="Takahashi S."/>
            <person name="Yoshida T."/>
            <person name="Shimamura S."/>
            <person name="Takaki Y."/>
            <person name="Nagai Y."/>
            <person name="Toyoda A."/>
            <person name="Suzuki Y."/>
            <person name="Arimoto A."/>
            <person name="Ishii H."/>
            <person name="Satoh N."/>
            <person name="Nishiyama T."/>
            <person name="Hasebe M."/>
            <person name="Maruyama T."/>
            <person name="Minagawa J."/>
            <person name="Obokata J."/>
            <person name="Shigenobu S."/>
        </authorList>
    </citation>
    <scope>NUCLEOTIDE SEQUENCE [LARGE SCALE GENOMIC DNA]</scope>
</reference>
<proteinExistence type="predicted"/>
<protein>
    <submittedName>
        <fullName evidence="1">Uncharacterized protein</fullName>
    </submittedName>
</protein>
<name>A0AAV4AZP3_9GAST</name>
<dbReference type="AlphaFoldDB" id="A0AAV4AZP3"/>
<dbReference type="Proteomes" id="UP000735302">
    <property type="component" value="Unassembled WGS sequence"/>
</dbReference>
<keyword evidence="2" id="KW-1185">Reference proteome</keyword>
<accession>A0AAV4AZP3</accession>
<comment type="caution">
    <text evidence="1">The sequence shown here is derived from an EMBL/GenBank/DDBJ whole genome shotgun (WGS) entry which is preliminary data.</text>
</comment>
<dbReference type="EMBL" id="BLXT01004363">
    <property type="protein sequence ID" value="GFO11859.1"/>
    <property type="molecule type" value="Genomic_DNA"/>
</dbReference>
<evidence type="ECO:0000313" key="2">
    <source>
        <dbReference type="Proteomes" id="UP000735302"/>
    </source>
</evidence>
<gene>
    <name evidence="1" type="ORF">PoB_003836400</name>
</gene>
<evidence type="ECO:0000313" key="1">
    <source>
        <dbReference type="EMBL" id="GFO11859.1"/>
    </source>
</evidence>
<organism evidence="1 2">
    <name type="scientific">Plakobranchus ocellatus</name>
    <dbReference type="NCBI Taxonomy" id="259542"/>
    <lineage>
        <taxon>Eukaryota</taxon>
        <taxon>Metazoa</taxon>
        <taxon>Spiralia</taxon>
        <taxon>Lophotrochozoa</taxon>
        <taxon>Mollusca</taxon>
        <taxon>Gastropoda</taxon>
        <taxon>Heterobranchia</taxon>
        <taxon>Euthyneura</taxon>
        <taxon>Panpulmonata</taxon>
        <taxon>Sacoglossa</taxon>
        <taxon>Placobranchoidea</taxon>
        <taxon>Plakobranchidae</taxon>
        <taxon>Plakobranchus</taxon>
    </lineage>
</organism>